<accession>A0ABQ8B2K6</accession>
<evidence type="ECO:0000256" key="1">
    <source>
        <dbReference type="SAM" id="MobiDB-lite"/>
    </source>
</evidence>
<dbReference type="Proteomes" id="UP000824890">
    <property type="component" value="Unassembled WGS sequence"/>
</dbReference>
<name>A0ABQ8B2K6_BRANA</name>
<proteinExistence type="predicted"/>
<evidence type="ECO:0000313" key="2">
    <source>
        <dbReference type="EMBL" id="KAH0898717.1"/>
    </source>
</evidence>
<reference evidence="2 3" key="1">
    <citation type="submission" date="2021-05" db="EMBL/GenBank/DDBJ databases">
        <title>Genome Assembly of Synthetic Allotetraploid Brassica napus Reveals Homoeologous Exchanges between Subgenomes.</title>
        <authorList>
            <person name="Davis J.T."/>
        </authorList>
    </citation>
    <scope>NUCLEOTIDE SEQUENCE [LARGE SCALE GENOMIC DNA]</scope>
    <source>
        <strain evidence="3">cv. Da-Ae</strain>
        <tissue evidence="2">Seedling</tissue>
    </source>
</reference>
<gene>
    <name evidence="2" type="ORF">HID58_048285</name>
</gene>
<evidence type="ECO:0000313" key="3">
    <source>
        <dbReference type="Proteomes" id="UP000824890"/>
    </source>
</evidence>
<comment type="caution">
    <text evidence="2">The sequence shown here is derived from an EMBL/GenBank/DDBJ whole genome shotgun (WGS) entry which is preliminary data.</text>
</comment>
<keyword evidence="3" id="KW-1185">Reference proteome</keyword>
<protein>
    <submittedName>
        <fullName evidence="2">Uncharacterized protein</fullName>
    </submittedName>
</protein>
<feature type="region of interest" description="Disordered" evidence="1">
    <location>
        <begin position="1"/>
        <end position="42"/>
    </location>
</feature>
<sequence length="117" mass="13721">MEEELPFEREGTNFEESAPETIREEHPDNPEEENAEEDMEKKLPFEGKGLYVGKSAHKQETSRLQYQANHPPPRYESNRNHLLSQNLRSPFEPDTEIKGVLNRYAKVYTFDKLEDVV</sequence>
<feature type="compositionally biased region" description="Basic and acidic residues" evidence="1">
    <location>
        <begin position="1"/>
        <end position="12"/>
    </location>
</feature>
<dbReference type="EMBL" id="JAGKQM010000012">
    <property type="protein sequence ID" value="KAH0898717.1"/>
    <property type="molecule type" value="Genomic_DNA"/>
</dbReference>
<organism evidence="2 3">
    <name type="scientific">Brassica napus</name>
    <name type="common">Rape</name>
    <dbReference type="NCBI Taxonomy" id="3708"/>
    <lineage>
        <taxon>Eukaryota</taxon>
        <taxon>Viridiplantae</taxon>
        <taxon>Streptophyta</taxon>
        <taxon>Embryophyta</taxon>
        <taxon>Tracheophyta</taxon>
        <taxon>Spermatophyta</taxon>
        <taxon>Magnoliopsida</taxon>
        <taxon>eudicotyledons</taxon>
        <taxon>Gunneridae</taxon>
        <taxon>Pentapetalae</taxon>
        <taxon>rosids</taxon>
        <taxon>malvids</taxon>
        <taxon>Brassicales</taxon>
        <taxon>Brassicaceae</taxon>
        <taxon>Brassiceae</taxon>
        <taxon>Brassica</taxon>
    </lineage>
</organism>
<feature type="region of interest" description="Disordered" evidence="1">
    <location>
        <begin position="58"/>
        <end position="79"/>
    </location>
</feature>